<dbReference type="AlphaFoldDB" id="A0AAE1EY60"/>
<reference evidence="2" key="1">
    <citation type="submission" date="2023-10" db="EMBL/GenBank/DDBJ databases">
        <title>Genome assemblies of two species of porcelain crab, Petrolisthes cinctipes and Petrolisthes manimaculis (Anomura: Porcellanidae).</title>
        <authorList>
            <person name="Angst P."/>
        </authorList>
    </citation>
    <scope>NUCLEOTIDE SEQUENCE</scope>
    <source>
        <strain evidence="2">PB745_01</strain>
        <tissue evidence="2">Gill</tissue>
    </source>
</reference>
<proteinExistence type="predicted"/>
<dbReference type="EMBL" id="JAWQEG010004002">
    <property type="protein sequence ID" value="KAK3863494.1"/>
    <property type="molecule type" value="Genomic_DNA"/>
</dbReference>
<keyword evidence="1" id="KW-1133">Transmembrane helix</keyword>
<dbReference type="Proteomes" id="UP001286313">
    <property type="component" value="Unassembled WGS sequence"/>
</dbReference>
<keyword evidence="1" id="KW-0472">Membrane</keyword>
<sequence length="93" mass="10333">MSSGSSVNYATNSDTETLELLSIEPKSVRFWRLAKQVLIIFGASIPYAVVGISTSWLNVLEANLVTNTTNIYGTPMMLHEWQIDTLGTNIFLH</sequence>
<evidence type="ECO:0000313" key="2">
    <source>
        <dbReference type="EMBL" id="KAK3863494.1"/>
    </source>
</evidence>
<evidence type="ECO:0000313" key="3">
    <source>
        <dbReference type="Proteomes" id="UP001286313"/>
    </source>
</evidence>
<keyword evidence="3" id="KW-1185">Reference proteome</keyword>
<organism evidence="2 3">
    <name type="scientific">Petrolisthes cinctipes</name>
    <name type="common">Flat porcelain crab</name>
    <dbReference type="NCBI Taxonomy" id="88211"/>
    <lineage>
        <taxon>Eukaryota</taxon>
        <taxon>Metazoa</taxon>
        <taxon>Ecdysozoa</taxon>
        <taxon>Arthropoda</taxon>
        <taxon>Crustacea</taxon>
        <taxon>Multicrustacea</taxon>
        <taxon>Malacostraca</taxon>
        <taxon>Eumalacostraca</taxon>
        <taxon>Eucarida</taxon>
        <taxon>Decapoda</taxon>
        <taxon>Pleocyemata</taxon>
        <taxon>Anomura</taxon>
        <taxon>Galatheoidea</taxon>
        <taxon>Porcellanidae</taxon>
        <taxon>Petrolisthes</taxon>
    </lineage>
</organism>
<name>A0AAE1EY60_PETCI</name>
<comment type="caution">
    <text evidence="2">The sequence shown here is derived from an EMBL/GenBank/DDBJ whole genome shotgun (WGS) entry which is preliminary data.</text>
</comment>
<evidence type="ECO:0000256" key="1">
    <source>
        <dbReference type="SAM" id="Phobius"/>
    </source>
</evidence>
<gene>
    <name evidence="2" type="ORF">Pcinc_030748</name>
</gene>
<keyword evidence="1" id="KW-0812">Transmembrane</keyword>
<protein>
    <submittedName>
        <fullName evidence="2">Uncharacterized protein</fullName>
    </submittedName>
</protein>
<feature type="transmembrane region" description="Helical" evidence="1">
    <location>
        <begin position="37"/>
        <end position="57"/>
    </location>
</feature>
<accession>A0AAE1EY60</accession>